<sequence precursor="true">MLRFLLFALSALFCLSPLAAQEGLVGHFKLSTNAKDSSSQHLQGKAVELKFVKGKEFSSTRFDGLKSELIFEESSLAKIGTKPFSVSMWVNLSEETDDVIGDLISQYDPATRRGFNLSVKTNSGVTSSQSNYRQLQFGIDDGQLETEWTDHGQPGNAVFIYSLATHQGELYAGTCESGVDGVGHLYRWLEGKSWHDCGAPDKSNAVSALAEFDGNLYVATSKYRLRGSALDESPNENLGGKIFRYDVDGTWTHCGTLSEIEAINGLVVYKDKLYASSTYAPGGLFRFDGGTTWTNCGLPDGKRVEALTVYNGYLYATGYDEAGIYRYDGTDWSQVGLLPDATQTYGFAVYEGDLYVSEWPNSRVYRYEGGDSWKNVGSLDDELESMPLIVYNGKMYCGSLPLAAVFRFDGDDNWSNLGRIDLTPDVKYRRAWSMSIFEGRLFAGTIPSGRVWSIAAGANATHDQTFPSGWHHVSAVKEMNRLKLYVDGKLVAKSEQFDAETYDLSTEQPLRIGNGQHDHFNGQMRDVRLFNQALQPADIQELIQQN</sequence>
<keyword evidence="2" id="KW-0677">Repeat</keyword>
<reference evidence="4 5" key="1">
    <citation type="submission" date="2019-02" db="EMBL/GenBank/DDBJ databases">
        <title>Deep-cultivation of Planctomycetes and their phenomic and genomic characterization uncovers novel biology.</title>
        <authorList>
            <person name="Wiegand S."/>
            <person name="Jogler M."/>
            <person name="Boedeker C."/>
            <person name="Pinto D."/>
            <person name="Vollmers J."/>
            <person name="Rivas-Marin E."/>
            <person name="Kohn T."/>
            <person name="Peeters S.H."/>
            <person name="Heuer A."/>
            <person name="Rast P."/>
            <person name="Oberbeckmann S."/>
            <person name="Bunk B."/>
            <person name="Jeske O."/>
            <person name="Meyerdierks A."/>
            <person name="Storesund J.E."/>
            <person name="Kallscheuer N."/>
            <person name="Luecker S."/>
            <person name="Lage O.M."/>
            <person name="Pohl T."/>
            <person name="Merkel B.J."/>
            <person name="Hornburger P."/>
            <person name="Mueller R.-W."/>
            <person name="Bruemmer F."/>
            <person name="Labrenz M."/>
            <person name="Spormann A.M."/>
            <person name="Op den Camp H."/>
            <person name="Overmann J."/>
            <person name="Amann R."/>
            <person name="Jetten M.S.M."/>
            <person name="Mascher T."/>
            <person name="Medema M.H."/>
            <person name="Devos D.P."/>
            <person name="Kaster A.-K."/>
            <person name="Ovreas L."/>
            <person name="Rohde M."/>
            <person name="Galperin M.Y."/>
            <person name="Jogler C."/>
        </authorList>
    </citation>
    <scope>NUCLEOTIDE SEQUENCE [LARGE SCALE GENOMIC DNA]</scope>
    <source>
        <strain evidence="4 5">Pla110</strain>
    </source>
</reference>
<dbReference type="AlphaFoldDB" id="A0A518CL09"/>
<organism evidence="4 5">
    <name type="scientific">Polystyrenella longa</name>
    <dbReference type="NCBI Taxonomy" id="2528007"/>
    <lineage>
        <taxon>Bacteria</taxon>
        <taxon>Pseudomonadati</taxon>
        <taxon>Planctomycetota</taxon>
        <taxon>Planctomycetia</taxon>
        <taxon>Planctomycetales</taxon>
        <taxon>Planctomycetaceae</taxon>
        <taxon>Polystyrenella</taxon>
    </lineage>
</organism>
<dbReference type="PANTHER" id="PTHR24412:SF489">
    <property type="entry name" value="RING FINGER DOMAIN AND KELCH REPEAT-CONTAINING PROTEIN DDB_G0271372"/>
    <property type="match status" value="1"/>
</dbReference>
<dbReference type="RefSeq" id="WP_144994882.1">
    <property type="nucleotide sequence ID" value="NZ_CP036281.1"/>
</dbReference>
<name>A0A518CL09_9PLAN</name>
<dbReference type="SUPFAM" id="SSF49899">
    <property type="entry name" value="Concanavalin A-like lectins/glucanases"/>
    <property type="match status" value="2"/>
</dbReference>
<dbReference type="PANTHER" id="PTHR24412">
    <property type="entry name" value="KELCH PROTEIN"/>
    <property type="match status" value="1"/>
</dbReference>
<accession>A0A518CL09</accession>
<gene>
    <name evidence="4" type="ORF">Pla110_16300</name>
</gene>
<feature type="chain" id="PRO_5021849736" description="LamG-like jellyroll fold domain-containing protein" evidence="3">
    <location>
        <begin position="20"/>
        <end position="546"/>
    </location>
</feature>
<dbReference type="OrthoDB" id="2806980at2"/>
<evidence type="ECO:0008006" key="6">
    <source>
        <dbReference type="Google" id="ProtNLM"/>
    </source>
</evidence>
<evidence type="ECO:0000313" key="4">
    <source>
        <dbReference type="EMBL" id="QDU79910.1"/>
    </source>
</evidence>
<dbReference type="SUPFAM" id="SSF101898">
    <property type="entry name" value="NHL repeat"/>
    <property type="match status" value="1"/>
</dbReference>
<evidence type="ECO:0000256" key="3">
    <source>
        <dbReference type="SAM" id="SignalP"/>
    </source>
</evidence>
<evidence type="ECO:0000256" key="1">
    <source>
        <dbReference type="ARBA" id="ARBA00022441"/>
    </source>
</evidence>
<feature type="signal peptide" evidence="3">
    <location>
        <begin position="1"/>
        <end position="19"/>
    </location>
</feature>
<dbReference type="Pfam" id="PF13385">
    <property type="entry name" value="Laminin_G_3"/>
    <property type="match status" value="1"/>
</dbReference>
<dbReference type="InterPro" id="IPR013320">
    <property type="entry name" value="ConA-like_dom_sf"/>
</dbReference>
<evidence type="ECO:0000256" key="2">
    <source>
        <dbReference type="ARBA" id="ARBA00022737"/>
    </source>
</evidence>
<keyword evidence="3" id="KW-0732">Signal</keyword>
<dbReference type="Gene3D" id="2.60.120.200">
    <property type="match status" value="2"/>
</dbReference>
<keyword evidence="1" id="KW-0880">Kelch repeat</keyword>
<evidence type="ECO:0000313" key="5">
    <source>
        <dbReference type="Proteomes" id="UP000317178"/>
    </source>
</evidence>
<keyword evidence="5" id="KW-1185">Reference proteome</keyword>
<dbReference type="Proteomes" id="UP000317178">
    <property type="component" value="Chromosome"/>
</dbReference>
<dbReference type="KEGG" id="plon:Pla110_16300"/>
<proteinExistence type="predicted"/>
<protein>
    <recommendedName>
        <fullName evidence="6">LamG-like jellyroll fold domain-containing protein</fullName>
    </recommendedName>
</protein>
<dbReference type="EMBL" id="CP036281">
    <property type="protein sequence ID" value="QDU79910.1"/>
    <property type="molecule type" value="Genomic_DNA"/>
</dbReference>